<dbReference type="Proteomes" id="UP001152300">
    <property type="component" value="Unassembled WGS sequence"/>
</dbReference>
<sequence>MTQNFVFREQLDQSPIGANPAVSIYRPRQTTKNPELFKGEKTGLLNRQSKYEDWKMGLHICWKSDPAVFDTEQKKLLYMVSLLERTVRNQIRQTQNERKNPISLFLFTIGIFGCT</sequence>
<dbReference type="EMBL" id="JAPEIS010000005">
    <property type="protein sequence ID" value="KAJ8066701.1"/>
    <property type="molecule type" value="Genomic_DNA"/>
</dbReference>
<accession>A0A9X0APR8</accession>
<protein>
    <submittedName>
        <fullName evidence="1">Uncharacterized protein</fullName>
    </submittedName>
</protein>
<dbReference type="AlphaFoldDB" id="A0A9X0APR8"/>
<comment type="caution">
    <text evidence="1">The sequence shown here is derived from an EMBL/GenBank/DDBJ whole genome shotgun (WGS) entry which is preliminary data.</text>
</comment>
<name>A0A9X0APR8_9HELO</name>
<proteinExistence type="predicted"/>
<organism evidence="1 2">
    <name type="scientific">Sclerotinia nivalis</name>
    <dbReference type="NCBI Taxonomy" id="352851"/>
    <lineage>
        <taxon>Eukaryota</taxon>
        <taxon>Fungi</taxon>
        <taxon>Dikarya</taxon>
        <taxon>Ascomycota</taxon>
        <taxon>Pezizomycotina</taxon>
        <taxon>Leotiomycetes</taxon>
        <taxon>Helotiales</taxon>
        <taxon>Sclerotiniaceae</taxon>
        <taxon>Sclerotinia</taxon>
    </lineage>
</organism>
<evidence type="ECO:0000313" key="2">
    <source>
        <dbReference type="Proteomes" id="UP001152300"/>
    </source>
</evidence>
<gene>
    <name evidence="1" type="ORF">OCU04_005739</name>
</gene>
<reference evidence="1" key="1">
    <citation type="submission" date="2022-11" db="EMBL/GenBank/DDBJ databases">
        <title>Genome Resource of Sclerotinia nivalis Strain SnTB1, a Plant Pathogen Isolated from American Ginseng.</title>
        <authorList>
            <person name="Fan S."/>
        </authorList>
    </citation>
    <scope>NUCLEOTIDE SEQUENCE</scope>
    <source>
        <strain evidence="1">SnTB1</strain>
    </source>
</reference>
<keyword evidence="2" id="KW-1185">Reference proteome</keyword>
<evidence type="ECO:0000313" key="1">
    <source>
        <dbReference type="EMBL" id="KAJ8066701.1"/>
    </source>
</evidence>